<dbReference type="EMBL" id="BMQN01000001">
    <property type="protein sequence ID" value="GGR81089.1"/>
    <property type="molecule type" value="Genomic_DNA"/>
</dbReference>
<proteinExistence type="predicted"/>
<evidence type="ECO:0000313" key="3">
    <source>
        <dbReference type="EMBL" id="GGR81089.1"/>
    </source>
</evidence>
<dbReference type="InterPro" id="IPR011051">
    <property type="entry name" value="RmlC_Cupin_sf"/>
</dbReference>
<evidence type="ECO:0000259" key="2">
    <source>
        <dbReference type="Pfam" id="PF07883"/>
    </source>
</evidence>
<dbReference type="PANTHER" id="PTHR36440:SF1">
    <property type="entry name" value="PUTATIVE (AFU_ORTHOLOGUE AFUA_8G07350)-RELATED"/>
    <property type="match status" value="1"/>
</dbReference>
<keyword evidence="4" id="KW-1185">Reference proteome</keyword>
<evidence type="ECO:0000256" key="1">
    <source>
        <dbReference type="SAM" id="MobiDB-lite"/>
    </source>
</evidence>
<gene>
    <name evidence="3" type="ORF">GCM10008960_05000</name>
</gene>
<evidence type="ECO:0000313" key="4">
    <source>
        <dbReference type="Proteomes" id="UP000644548"/>
    </source>
</evidence>
<dbReference type="SUPFAM" id="SSF51182">
    <property type="entry name" value="RmlC-like cupins"/>
    <property type="match status" value="1"/>
</dbReference>
<feature type="region of interest" description="Disordered" evidence="1">
    <location>
        <begin position="1"/>
        <end position="28"/>
    </location>
</feature>
<feature type="compositionally biased region" description="Basic residues" evidence="1">
    <location>
        <begin position="1"/>
        <end position="10"/>
    </location>
</feature>
<feature type="domain" description="Cupin type-2" evidence="2">
    <location>
        <begin position="54"/>
        <end position="119"/>
    </location>
</feature>
<name>A0ABQ2S1G1_9DEIO</name>
<dbReference type="Proteomes" id="UP000644548">
    <property type="component" value="Unassembled WGS sequence"/>
</dbReference>
<dbReference type="InterPro" id="IPR053146">
    <property type="entry name" value="QDO-like"/>
</dbReference>
<dbReference type="CDD" id="cd02208">
    <property type="entry name" value="cupin_RmlC-like"/>
    <property type="match status" value="1"/>
</dbReference>
<dbReference type="InterPro" id="IPR014710">
    <property type="entry name" value="RmlC-like_jellyroll"/>
</dbReference>
<organism evidence="3 4">
    <name type="scientific">Deinococcus sedimenti</name>
    <dbReference type="NCBI Taxonomy" id="1867090"/>
    <lineage>
        <taxon>Bacteria</taxon>
        <taxon>Thermotogati</taxon>
        <taxon>Deinococcota</taxon>
        <taxon>Deinococci</taxon>
        <taxon>Deinococcales</taxon>
        <taxon>Deinococcaceae</taxon>
        <taxon>Deinococcus</taxon>
    </lineage>
</organism>
<dbReference type="Gene3D" id="2.60.120.10">
    <property type="entry name" value="Jelly Rolls"/>
    <property type="match status" value="1"/>
</dbReference>
<sequence length="174" mass="19141">MTRLGARRAGRGSAGVEHGPGAGSLRVGESRFGLGTRIERLETHPGADQLTVRADYAPQRRFPPVHLHPAQTEVFTVRSGQLTVWWPDGERVYGAGESFTVRPGTPHAMRNAGPERAVVDWTVSPARRTPELFARIFGARPRPAVVDVLIFVWTVVLSGRFRSEMRLVRGAGPR</sequence>
<dbReference type="PANTHER" id="PTHR36440">
    <property type="entry name" value="PUTATIVE (AFU_ORTHOLOGUE AFUA_8G07350)-RELATED"/>
    <property type="match status" value="1"/>
</dbReference>
<reference evidence="4" key="1">
    <citation type="journal article" date="2019" name="Int. J. Syst. Evol. Microbiol.">
        <title>The Global Catalogue of Microorganisms (GCM) 10K type strain sequencing project: providing services to taxonomists for standard genome sequencing and annotation.</title>
        <authorList>
            <consortium name="The Broad Institute Genomics Platform"/>
            <consortium name="The Broad Institute Genome Sequencing Center for Infectious Disease"/>
            <person name="Wu L."/>
            <person name="Ma J."/>
        </authorList>
    </citation>
    <scope>NUCLEOTIDE SEQUENCE [LARGE SCALE GENOMIC DNA]</scope>
    <source>
        <strain evidence="4">JCM 31405</strain>
    </source>
</reference>
<dbReference type="Pfam" id="PF07883">
    <property type="entry name" value="Cupin_2"/>
    <property type="match status" value="1"/>
</dbReference>
<comment type="caution">
    <text evidence="3">The sequence shown here is derived from an EMBL/GenBank/DDBJ whole genome shotgun (WGS) entry which is preliminary data.</text>
</comment>
<protein>
    <recommendedName>
        <fullName evidence="2">Cupin type-2 domain-containing protein</fullName>
    </recommendedName>
</protein>
<accession>A0ABQ2S1G1</accession>
<dbReference type="InterPro" id="IPR013096">
    <property type="entry name" value="Cupin_2"/>
</dbReference>
<dbReference type="RefSeq" id="WP_189071564.1">
    <property type="nucleotide sequence ID" value="NZ_BMQN01000001.1"/>
</dbReference>